<comment type="caution">
    <text evidence="2">The sequence shown here is derived from an EMBL/GenBank/DDBJ whole genome shotgun (WGS) entry which is preliminary data.</text>
</comment>
<proteinExistence type="predicted"/>
<organism evidence="2 3">
    <name type="scientific">Aureicoccus marinus</name>
    <dbReference type="NCBI Taxonomy" id="754435"/>
    <lineage>
        <taxon>Bacteria</taxon>
        <taxon>Pseudomonadati</taxon>
        <taxon>Bacteroidota</taxon>
        <taxon>Flavobacteriia</taxon>
        <taxon>Flavobacteriales</taxon>
        <taxon>Flavobacteriaceae</taxon>
        <taxon>Aureicoccus</taxon>
    </lineage>
</organism>
<evidence type="ECO:0000313" key="2">
    <source>
        <dbReference type="EMBL" id="PQJ16275.1"/>
    </source>
</evidence>
<dbReference type="Proteomes" id="UP000239366">
    <property type="component" value="Unassembled WGS sequence"/>
</dbReference>
<dbReference type="GO" id="GO:0003676">
    <property type="term" value="F:nucleic acid binding"/>
    <property type="evidence" value="ECO:0007669"/>
    <property type="project" value="InterPro"/>
</dbReference>
<reference evidence="3" key="1">
    <citation type="submission" date="2016-11" db="EMBL/GenBank/DDBJ databases">
        <title>Trade-off between light-utilization and light-protection in marine flavobacteria.</title>
        <authorList>
            <person name="Kumagai Y."/>
            <person name="Yoshizawa S."/>
            <person name="Kogure K."/>
        </authorList>
    </citation>
    <scope>NUCLEOTIDE SEQUENCE [LARGE SCALE GENOMIC DNA]</scope>
    <source>
        <strain evidence="3">SG-18</strain>
    </source>
</reference>
<feature type="domain" description="HNH nuclease" evidence="1">
    <location>
        <begin position="52"/>
        <end position="113"/>
    </location>
</feature>
<dbReference type="AlphaFoldDB" id="A0A2S7T9V4"/>
<dbReference type="Pfam" id="PF01844">
    <property type="entry name" value="HNH"/>
    <property type="match status" value="1"/>
</dbReference>
<name>A0A2S7T9V4_9FLAO</name>
<accession>A0A2S7T9V4</accession>
<dbReference type="InterPro" id="IPR003615">
    <property type="entry name" value="HNH_nuc"/>
</dbReference>
<keyword evidence="3" id="KW-1185">Reference proteome</keyword>
<dbReference type="GO" id="GO:0008270">
    <property type="term" value="F:zinc ion binding"/>
    <property type="evidence" value="ECO:0007669"/>
    <property type="project" value="InterPro"/>
</dbReference>
<dbReference type="Gene3D" id="1.10.30.50">
    <property type="match status" value="1"/>
</dbReference>
<dbReference type="InterPro" id="IPR002711">
    <property type="entry name" value="HNH"/>
</dbReference>
<dbReference type="CDD" id="cd00085">
    <property type="entry name" value="HNHc"/>
    <property type="match status" value="1"/>
</dbReference>
<evidence type="ECO:0000259" key="1">
    <source>
        <dbReference type="SMART" id="SM00507"/>
    </source>
</evidence>
<dbReference type="SMART" id="SM00507">
    <property type="entry name" value="HNHc"/>
    <property type="match status" value="1"/>
</dbReference>
<dbReference type="EMBL" id="MQVX01000001">
    <property type="protein sequence ID" value="PQJ16275.1"/>
    <property type="molecule type" value="Genomic_DNA"/>
</dbReference>
<dbReference type="GO" id="GO:0004519">
    <property type="term" value="F:endonuclease activity"/>
    <property type="evidence" value="ECO:0007669"/>
    <property type="project" value="InterPro"/>
</dbReference>
<dbReference type="RefSeq" id="WP_105001950.1">
    <property type="nucleotide sequence ID" value="NZ_MQVX01000001.1"/>
</dbReference>
<protein>
    <recommendedName>
        <fullName evidence="1">HNH nuclease domain-containing protein</fullName>
    </recommendedName>
</protein>
<dbReference type="OrthoDB" id="9805802at2"/>
<gene>
    <name evidence="2" type="ORF">BST99_11600</name>
</gene>
<sequence>MIPLKRHVNGEMPFHATGVGKISDDLEIFTKQQHEGNKIAADWWKASKWRAFAERLLEESHGKCGYCEEKLGLKTPETNRASVDHIRPKSKKEYQHLAYSYFNFVIACKKCNSSKSNSFEILGREIEQPIVKIKTSGKKSHVKAKGFSIDPKKLWAGWSSPLRIFDSSYQKMSAEEKREQPKLINPYFDQPNKFFGYKIVQLDKGNVVEIYSLSKDDKSIMRADYTIKTLQLNRLELAQSRFKEYKQFQRVFTRVESAKKSTFWKKKEKRRLKKKYLSADQRFSGMFRFFGDQKEALHKKGRTT</sequence>
<evidence type="ECO:0000313" key="3">
    <source>
        <dbReference type="Proteomes" id="UP000239366"/>
    </source>
</evidence>